<organism evidence="1">
    <name type="scientific">Bionectria ochroleuca</name>
    <name type="common">Gliocladium roseum</name>
    <dbReference type="NCBI Taxonomy" id="29856"/>
    <lineage>
        <taxon>Eukaryota</taxon>
        <taxon>Fungi</taxon>
        <taxon>Dikarya</taxon>
        <taxon>Ascomycota</taxon>
        <taxon>Pezizomycotina</taxon>
        <taxon>Sordariomycetes</taxon>
        <taxon>Hypocreomycetidae</taxon>
        <taxon>Hypocreales</taxon>
        <taxon>Bionectriaceae</taxon>
        <taxon>Clonostachys</taxon>
    </lineage>
</organism>
<dbReference type="EMBL" id="CDPU01000009">
    <property type="protein sequence ID" value="CEO47908.1"/>
    <property type="molecule type" value="Genomic_DNA"/>
</dbReference>
<dbReference type="InterPro" id="IPR006722">
    <property type="entry name" value="Sedlin"/>
</dbReference>
<evidence type="ECO:0000313" key="1">
    <source>
        <dbReference type="EMBL" id="CEO47908.1"/>
    </source>
</evidence>
<accession>A0A0B7JS99</accession>
<dbReference type="AlphaFoldDB" id="A0A0B7JS99"/>
<protein>
    <recommendedName>
        <fullName evidence="2">Longin domain-containing protein</fullName>
    </recommendedName>
</protein>
<dbReference type="Gene3D" id="3.30.450.70">
    <property type="match status" value="1"/>
</dbReference>
<dbReference type="SUPFAM" id="SSF64356">
    <property type="entry name" value="SNARE-like"/>
    <property type="match status" value="1"/>
</dbReference>
<reference evidence="1" key="1">
    <citation type="submission" date="2015-01" db="EMBL/GenBank/DDBJ databases">
        <authorList>
            <person name="Durling Mikael"/>
        </authorList>
    </citation>
    <scope>NUCLEOTIDE SEQUENCE</scope>
</reference>
<dbReference type="Pfam" id="PF04628">
    <property type="entry name" value="Sedlin_N"/>
    <property type="match status" value="1"/>
</dbReference>
<proteinExistence type="predicted"/>
<sequence>MTTAIPSIACLGVIGRNNNPMHISIFPSQDPITNNFAPIRTPLQFSLILSSTIDVFELRTRHNAISGGGLSGEYGLLQATNTGVRFVCVVDMRGRRVDSAAASSKQGLRDAELKPVFRAMQNAYVRLLQNPFYSPDEHAPLGGNGGKKITSRKFVDDMKRIGDGWTPGVVNL</sequence>
<gene>
    <name evidence="1" type="ORF">BN869_000003964_1</name>
</gene>
<dbReference type="PANTHER" id="PTHR12403">
    <property type="entry name" value="TRAFFICKING PROTEIN PARTICLE COMPLEX SUBUNIT 2"/>
    <property type="match status" value="1"/>
</dbReference>
<evidence type="ECO:0008006" key="2">
    <source>
        <dbReference type="Google" id="ProtNLM"/>
    </source>
</evidence>
<name>A0A0B7JS99_BIOOC</name>
<dbReference type="InterPro" id="IPR011012">
    <property type="entry name" value="Longin-like_dom_sf"/>
</dbReference>
<dbReference type="GO" id="GO:0006888">
    <property type="term" value="P:endoplasmic reticulum to Golgi vesicle-mediated transport"/>
    <property type="evidence" value="ECO:0007669"/>
    <property type="project" value="InterPro"/>
</dbReference>
<dbReference type="GO" id="GO:0005737">
    <property type="term" value="C:cytoplasm"/>
    <property type="evidence" value="ECO:0007669"/>
    <property type="project" value="GOC"/>
</dbReference>